<feature type="transmembrane region" description="Helical" evidence="6">
    <location>
        <begin position="175"/>
        <end position="196"/>
    </location>
</feature>
<feature type="transmembrane region" description="Helical" evidence="6">
    <location>
        <begin position="319"/>
        <end position="344"/>
    </location>
</feature>
<keyword evidence="2 6" id="KW-1003">Cell membrane</keyword>
<dbReference type="EMBL" id="JAUSVY010000009">
    <property type="protein sequence ID" value="MDQ0506761.1"/>
    <property type="molecule type" value="Genomic_DNA"/>
</dbReference>
<feature type="transmembrane region" description="Helical" evidence="6">
    <location>
        <begin position="389"/>
        <end position="411"/>
    </location>
</feature>
<dbReference type="RefSeq" id="WP_237347564.1">
    <property type="nucleotide sequence ID" value="NZ_JABWGX010000040.1"/>
</dbReference>
<organism evidence="7 8">
    <name type="scientific">Xanthobacter agilis</name>
    <dbReference type="NCBI Taxonomy" id="47492"/>
    <lineage>
        <taxon>Bacteria</taxon>
        <taxon>Pseudomonadati</taxon>
        <taxon>Pseudomonadota</taxon>
        <taxon>Alphaproteobacteria</taxon>
        <taxon>Hyphomicrobiales</taxon>
        <taxon>Xanthobacteraceae</taxon>
        <taxon>Xanthobacter</taxon>
    </lineage>
</organism>
<dbReference type="InterPro" id="IPR004670">
    <property type="entry name" value="NhaA"/>
</dbReference>
<evidence type="ECO:0000256" key="2">
    <source>
        <dbReference type="ARBA" id="ARBA00022475"/>
    </source>
</evidence>
<keyword evidence="6" id="KW-0050">Antiport</keyword>
<comment type="similarity">
    <text evidence="6">Belongs to the NhaA Na(+)/H(+) (TC 2.A.33) antiporter family.</text>
</comment>
<reference evidence="7 8" key="1">
    <citation type="submission" date="2023-07" db="EMBL/GenBank/DDBJ databases">
        <title>Genomic Encyclopedia of Type Strains, Phase IV (KMG-IV): sequencing the most valuable type-strain genomes for metagenomic binning, comparative biology and taxonomic classification.</title>
        <authorList>
            <person name="Goeker M."/>
        </authorList>
    </citation>
    <scope>NUCLEOTIDE SEQUENCE [LARGE SCALE GENOMIC DNA]</scope>
    <source>
        <strain evidence="7 8">DSM 3770</strain>
    </source>
</reference>
<keyword evidence="3 6" id="KW-0812">Transmembrane</keyword>
<dbReference type="NCBIfam" id="TIGR00773">
    <property type="entry name" value="NhaA"/>
    <property type="match status" value="1"/>
</dbReference>
<keyword evidence="5 6" id="KW-0472">Membrane</keyword>
<dbReference type="Pfam" id="PF06965">
    <property type="entry name" value="Na_H_antiport_1"/>
    <property type="match status" value="1"/>
</dbReference>
<keyword evidence="6" id="KW-0813">Transport</keyword>
<name>A0ABU0LI04_XANAG</name>
<dbReference type="Gene3D" id="1.20.1530.10">
    <property type="entry name" value="Na+/H+ antiporter like domain"/>
    <property type="match status" value="1"/>
</dbReference>
<feature type="transmembrane region" description="Helical" evidence="6">
    <location>
        <begin position="56"/>
        <end position="74"/>
    </location>
</feature>
<keyword evidence="6" id="KW-0406">Ion transport</keyword>
<comment type="catalytic activity">
    <reaction evidence="6">
        <text>Na(+)(in) + 2 H(+)(out) = Na(+)(out) + 2 H(+)(in)</text>
        <dbReference type="Rhea" id="RHEA:29251"/>
        <dbReference type="ChEBI" id="CHEBI:15378"/>
        <dbReference type="ChEBI" id="CHEBI:29101"/>
    </reaction>
</comment>
<keyword evidence="6" id="KW-0739">Sodium transport</keyword>
<proteinExistence type="inferred from homology"/>
<dbReference type="InterPro" id="IPR023171">
    <property type="entry name" value="Na/H_antiporter_dom_sf"/>
</dbReference>
<dbReference type="PANTHER" id="PTHR30341:SF0">
    <property type="entry name" value="NA(+)_H(+) ANTIPORTER NHAA"/>
    <property type="match status" value="1"/>
</dbReference>
<dbReference type="HAMAP" id="MF_01844">
    <property type="entry name" value="NhaA"/>
    <property type="match status" value="1"/>
</dbReference>
<evidence type="ECO:0000256" key="1">
    <source>
        <dbReference type="ARBA" id="ARBA00004429"/>
    </source>
</evidence>
<feature type="transmembrane region" description="Helical" evidence="6">
    <location>
        <begin position="356"/>
        <end position="377"/>
    </location>
</feature>
<evidence type="ECO:0000256" key="3">
    <source>
        <dbReference type="ARBA" id="ARBA00022692"/>
    </source>
</evidence>
<dbReference type="Proteomes" id="UP001241747">
    <property type="component" value="Unassembled WGS sequence"/>
</dbReference>
<feature type="transmembrane region" description="Helical" evidence="6">
    <location>
        <begin position="116"/>
        <end position="136"/>
    </location>
</feature>
<evidence type="ECO:0000256" key="4">
    <source>
        <dbReference type="ARBA" id="ARBA00022989"/>
    </source>
</evidence>
<feature type="transmembrane region" description="Helical" evidence="6">
    <location>
        <begin position="148"/>
        <end position="169"/>
    </location>
</feature>
<evidence type="ECO:0000313" key="7">
    <source>
        <dbReference type="EMBL" id="MDQ0506761.1"/>
    </source>
</evidence>
<evidence type="ECO:0000256" key="6">
    <source>
        <dbReference type="HAMAP-Rule" id="MF_01844"/>
    </source>
</evidence>
<gene>
    <name evidence="6" type="primary">nhaA</name>
    <name evidence="7" type="ORF">QOZ94_003575</name>
</gene>
<sequence length="422" mass="44533">MRFLRIEALAGATLLCATIFALALSNSPWSEAFLSIWQTPLGLRIGDLALSRTLQHWINDGLMTLFFFVVALELKREMVLGELRNVRLAAFSFAAALGGMAVPAGLFLLVQGGSEAGHGWGVVMATDTAFVIGALAVLGPRIPLSLRLFLLSLAIFDDVGAILVLAIGYGGALHWPALALAAAGFAAVAIVARLGIRSIPLYFLIGGGIWLALDVSGIHPTLVGVILGLMTPARSWVSDIRLHAIFDRVVAYPPGEHWSGDTEGRQDLQRAGVAAREALSPIERLEMRLHPWVAFAIMPLFALANAGVSIVPAEFHRDLALAVFGGFVLGKPLGVVAFASFAVFLRLAVRPADLPWNMLAAGAMLTGIGFTMALFIAEMAFDDGLLTSAKLGILAASAVSAVVGLLALTLLTAPWGRRASAT</sequence>
<keyword evidence="4 6" id="KW-1133">Transmembrane helix</keyword>
<protein>
    <recommendedName>
        <fullName evidence="6">Na(+)/H(+) antiporter NhaA</fullName>
    </recommendedName>
    <alternativeName>
        <fullName evidence="6">Sodium/proton antiporter NhaA</fullName>
    </alternativeName>
</protein>
<accession>A0ABU0LI04</accession>
<dbReference type="PANTHER" id="PTHR30341">
    <property type="entry name" value="SODIUM ION/PROTON ANTIPORTER NHAA-RELATED"/>
    <property type="match status" value="1"/>
</dbReference>
<keyword evidence="8" id="KW-1185">Reference proteome</keyword>
<comment type="function">
    <text evidence="6">Na(+)/H(+) antiporter that extrudes sodium in exchange for external protons.</text>
</comment>
<feature type="transmembrane region" description="Helical" evidence="6">
    <location>
        <begin position="86"/>
        <end position="110"/>
    </location>
</feature>
<evidence type="ECO:0000256" key="5">
    <source>
        <dbReference type="ARBA" id="ARBA00023136"/>
    </source>
</evidence>
<keyword evidence="6" id="KW-0915">Sodium</keyword>
<comment type="subcellular location">
    <subcellularLocation>
        <location evidence="1">Cell inner membrane</location>
        <topology evidence="1">Multi-pass membrane protein</topology>
    </subcellularLocation>
    <subcellularLocation>
        <location evidence="6">Cell membrane</location>
        <topology evidence="6">Multi-pass membrane protein</topology>
    </subcellularLocation>
</comment>
<feature type="transmembrane region" description="Helical" evidence="6">
    <location>
        <begin position="292"/>
        <end position="313"/>
    </location>
</feature>
<evidence type="ECO:0000313" key="8">
    <source>
        <dbReference type="Proteomes" id="UP001241747"/>
    </source>
</evidence>
<comment type="caution">
    <text evidence="7">The sequence shown here is derived from an EMBL/GenBank/DDBJ whole genome shotgun (WGS) entry which is preliminary data.</text>
</comment>